<gene>
    <name evidence="2" type="ORF">D9619_005582</name>
</gene>
<feature type="region of interest" description="Disordered" evidence="1">
    <location>
        <begin position="1"/>
        <end position="157"/>
    </location>
</feature>
<dbReference type="Proteomes" id="UP000567179">
    <property type="component" value="Unassembled WGS sequence"/>
</dbReference>
<feature type="compositionally biased region" description="Gly residues" evidence="1">
    <location>
        <begin position="203"/>
        <end position="213"/>
    </location>
</feature>
<proteinExistence type="predicted"/>
<feature type="compositionally biased region" description="Basic and acidic residues" evidence="1">
    <location>
        <begin position="49"/>
        <end position="59"/>
    </location>
</feature>
<dbReference type="AlphaFoldDB" id="A0A8H5BZ32"/>
<evidence type="ECO:0000256" key="1">
    <source>
        <dbReference type="SAM" id="MobiDB-lite"/>
    </source>
</evidence>
<accession>A0A8H5BZ32</accession>
<evidence type="ECO:0008006" key="4">
    <source>
        <dbReference type="Google" id="ProtNLM"/>
    </source>
</evidence>
<organism evidence="2 3">
    <name type="scientific">Psilocybe cf. subviscida</name>
    <dbReference type="NCBI Taxonomy" id="2480587"/>
    <lineage>
        <taxon>Eukaryota</taxon>
        <taxon>Fungi</taxon>
        <taxon>Dikarya</taxon>
        <taxon>Basidiomycota</taxon>
        <taxon>Agaricomycotina</taxon>
        <taxon>Agaricomycetes</taxon>
        <taxon>Agaricomycetidae</taxon>
        <taxon>Agaricales</taxon>
        <taxon>Agaricineae</taxon>
        <taxon>Strophariaceae</taxon>
        <taxon>Psilocybe</taxon>
    </lineage>
</organism>
<keyword evidence="3" id="KW-1185">Reference proteome</keyword>
<feature type="region of interest" description="Disordered" evidence="1">
    <location>
        <begin position="171"/>
        <end position="218"/>
    </location>
</feature>
<comment type="caution">
    <text evidence="2">The sequence shown here is derived from an EMBL/GenBank/DDBJ whole genome shotgun (WGS) entry which is preliminary data.</text>
</comment>
<dbReference type="EMBL" id="JAACJJ010000001">
    <property type="protein sequence ID" value="KAF5331012.1"/>
    <property type="molecule type" value="Genomic_DNA"/>
</dbReference>
<feature type="compositionally biased region" description="Basic and acidic residues" evidence="1">
    <location>
        <begin position="141"/>
        <end position="151"/>
    </location>
</feature>
<dbReference type="OrthoDB" id="3365439at2759"/>
<protein>
    <recommendedName>
        <fullName evidence="4">rRNA-processing protein FYV7</fullName>
    </recommendedName>
</protein>
<evidence type="ECO:0000313" key="3">
    <source>
        <dbReference type="Proteomes" id="UP000567179"/>
    </source>
</evidence>
<name>A0A8H5BZ32_9AGAR</name>
<feature type="compositionally biased region" description="Basic and acidic residues" evidence="1">
    <location>
        <begin position="22"/>
        <end position="39"/>
    </location>
</feature>
<feature type="compositionally biased region" description="Low complexity" evidence="1">
    <location>
        <begin position="113"/>
        <end position="127"/>
    </location>
</feature>
<evidence type="ECO:0000313" key="2">
    <source>
        <dbReference type="EMBL" id="KAF5331012.1"/>
    </source>
</evidence>
<sequence>MSSSQSAASGAKRKKPPTFQHLPEHKAKSLKKAWVEKTKIKSQWKAQKRKEDLASRTKLDLPAYEDESRHNAGADSNDEEEAGPSSPSKNAAGKAPYVHPSRSHIHPYEPVDQSKQAPPQKQSPNNATEGDARPLKKRKRSAEAEITEAKSDAAQSLRELKREAYSASTLHTFKADPLKKNRHQTSGTRGRGRGRGTAAASRGGRGGQPGTGRGQPNMKLRMNAMLAEIKQSFA</sequence>
<reference evidence="2 3" key="1">
    <citation type="journal article" date="2020" name="ISME J.">
        <title>Uncovering the hidden diversity of litter-decomposition mechanisms in mushroom-forming fungi.</title>
        <authorList>
            <person name="Floudas D."/>
            <person name="Bentzer J."/>
            <person name="Ahren D."/>
            <person name="Johansson T."/>
            <person name="Persson P."/>
            <person name="Tunlid A."/>
        </authorList>
    </citation>
    <scope>NUCLEOTIDE SEQUENCE [LARGE SCALE GENOMIC DNA]</scope>
    <source>
        <strain evidence="2 3">CBS 101986</strain>
    </source>
</reference>